<accession>A0AAN7S4Y3</accession>
<gene>
    <name evidence="2" type="ORF">QYF61_010886</name>
</gene>
<protein>
    <submittedName>
        <fullName evidence="2">Uncharacterized protein</fullName>
    </submittedName>
</protein>
<keyword evidence="3" id="KW-1185">Reference proteome</keyword>
<comment type="caution">
    <text evidence="2">The sequence shown here is derived from an EMBL/GenBank/DDBJ whole genome shotgun (WGS) entry which is preliminary data.</text>
</comment>
<proteinExistence type="predicted"/>
<dbReference type="Proteomes" id="UP001333110">
    <property type="component" value="Unassembled WGS sequence"/>
</dbReference>
<evidence type="ECO:0000313" key="3">
    <source>
        <dbReference type="Proteomes" id="UP001333110"/>
    </source>
</evidence>
<feature type="region of interest" description="Disordered" evidence="1">
    <location>
        <begin position="126"/>
        <end position="193"/>
    </location>
</feature>
<sequence>MVQKIRSRGQQKDVADLGKAQRRAAENISRVEQLPYEGTKRLGLFVCLGRRQKQDGAEVYKTWQAVNKLNMELLFSHEPLEPGATGGSGGKQDQWTLKRIRQIHEQQGLFLITRWSLRRTPRYFTREEESPFNRPGSSVERRVSELHANSSSTVRTVEHQRSPPAAAARSRVPAQCQPADRHSWDVLGSRRAP</sequence>
<evidence type="ECO:0000256" key="1">
    <source>
        <dbReference type="SAM" id="MobiDB-lite"/>
    </source>
</evidence>
<reference evidence="2 3" key="1">
    <citation type="journal article" date="2023" name="J. Hered.">
        <title>Chromosome-level genome of the wood stork (Mycteria americana) provides insight into avian chromosome evolution.</title>
        <authorList>
            <person name="Flamio R. Jr."/>
            <person name="Ramstad K.M."/>
        </authorList>
    </citation>
    <scope>NUCLEOTIDE SEQUENCE [LARGE SCALE GENOMIC DNA]</scope>
    <source>
        <strain evidence="2">JAX WOST 10</strain>
    </source>
</reference>
<organism evidence="2 3">
    <name type="scientific">Mycteria americana</name>
    <name type="common">Wood stork</name>
    <dbReference type="NCBI Taxonomy" id="33587"/>
    <lineage>
        <taxon>Eukaryota</taxon>
        <taxon>Metazoa</taxon>
        <taxon>Chordata</taxon>
        <taxon>Craniata</taxon>
        <taxon>Vertebrata</taxon>
        <taxon>Euteleostomi</taxon>
        <taxon>Archelosauria</taxon>
        <taxon>Archosauria</taxon>
        <taxon>Dinosauria</taxon>
        <taxon>Saurischia</taxon>
        <taxon>Theropoda</taxon>
        <taxon>Coelurosauria</taxon>
        <taxon>Aves</taxon>
        <taxon>Neognathae</taxon>
        <taxon>Neoaves</taxon>
        <taxon>Aequornithes</taxon>
        <taxon>Ciconiiformes</taxon>
        <taxon>Ciconiidae</taxon>
        <taxon>Mycteria</taxon>
    </lineage>
</organism>
<name>A0AAN7S4Y3_MYCAM</name>
<evidence type="ECO:0000313" key="2">
    <source>
        <dbReference type="EMBL" id="KAK4819751.1"/>
    </source>
</evidence>
<dbReference type="EMBL" id="JAUNZN010000006">
    <property type="protein sequence ID" value="KAK4819751.1"/>
    <property type="molecule type" value="Genomic_DNA"/>
</dbReference>
<feature type="compositionally biased region" description="Low complexity" evidence="1">
    <location>
        <begin position="162"/>
        <end position="174"/>
    </location>
</feature>
<dbReference type="AlphaFoldDB" id="A0AAN7S4Y3"/>